<dbReference type="PANTHER" id="PTHR24166">
    <property type="entry name" value="ROLLING PEBBLES, ISOFORM B"/>
    <property type="match status" value="1"/>
</dbReference>
<feature type="repeat" description="ANK" evidence="3">
    <location>
        <begin position="516"/>
        <end position="548"/>
    </location>
</feature>
<keyword evidence="5" id="KW-0732">Signal</keyword>
<evidence type="ECO:0000313" key="7">
    <source>
        <dbReference type="EMBL" id="CAE0407481.1"/>
    </source>
</evidence>
<dbReference type="EMBL" id="HBIM01006223">
    <property type="protein sequence ID" value="CAE0407480.1"/>
    <property type="molecule type" value="Transcribed_RNA"/>
</dbReference>
<dbReference type="InterPro" id="IPR002110">
    <property type="entry name" value="Ankyrin_rpt"/>
</dbReference>
<feature type="repeat" description="ANK" evidence="3">
    <location>
        <begin position="375"/>
        <end position="407"/>
    </location>
</feature>
<dbReference type="PRINTS" id="PR01415">
    <property type="entry name" value="ANKYRIN"/>
</dbReference>
<name>A0A6S8KN16_9STRA</name>
<reference evidence="6" key="1">
    <citation type="submission" date="2021-01" db="EMBL/GenBank/DDBJ databases">
        <authorList>
            <person name="Corre E."/>
            <person name="Pelletier E."/>
            <person name="Niang G."/>
            <person name="Scheremetjew M."/>
            <person name="Finn R."/>
            <person name="Kale V."/>
            <person name="Holt S."/>
            <person name="Cochrane G."/>
            <person name="Meng A."/>
            <person name="Brown T."/>
            <person name="Cohen L."/>
        </authorList>
    </citation>
    <scope>NUCLEOTIDE SEQUENCE</scope>
    <source>
        <strain evidence="6">CCMP127</strain>
    </source>
</reference>
<evidence type="ECO:0000256" key="1">
    <source>
        <dbReference type="ARBA" id="ARBA00022737"/>
    </source>
</evidence>
<feature type="repeat" description="ANK" evidence="3">
    <location>
        <begin position="443"/>
        <end position="475"/>
    </location>
</feature>
<dbReference type="InterPro" id="IPR050889">
    <property type="entry name" value="Dendritic_Spine_Reg/Scaffold"/>
</dbReference>
<feature type="repeat" description="ANK" evidence="3">
    <location>
        <begin position="717"/>
        <end position="749"/>
    </location>
</feature>
<feature type="repeat" description="ANK" evidence="3">
    <location>
        <begin position="240"/>
        <end position="272"/>
    </location>
</feature>
<feature type="repeat" description="ANK" evidence="3">
    <location>
        <begin position="409"/>
        <end position="433"/>
    </location>
</feature>
<dbReference type="Pfam" id="PF13637">
    <property type="entry name" value="Ank_4"/>
    <property type="match status" value="1"/>
</dbReference>
<evidence type="ECO:0000256" key="3">
    <source>
        <dbReference type="PROSITE-ProRule" id="PRU00023"/>
    </source>
</evidence>
<sequence length="887" mass="93163">MRILWTTFLAAALGTTGRVVVTAEEDATPPPFFLQDPSDNLCLAGETFKRCSIETLWYVVGSPGSYQIHKRSVDGSIDEEDDGTCLSLKSCKEGDALKLQDVKVNKCSHCGAKTWNILGDNDTGYVLTANDGKTCLVRQDNTVKTTACESTDIPFTPLQLQFASPSDIKTMSSPGARLVGAASDGDKNAIKALLKDEGVDVNVRDWDDLTALVPAASAGHLDICKYLVGEGIDVNAADKDGITALMEASIMGHVKVVEYLIEAGATYDQTAESDITALWLAAGEGRVDVMKVLLEKGADASNARSDGITALMTASVGGHADAIQLLLEHGADAKATDKDGLTAIMNAAEKGSVACLKLLVDKVNDKDHLDLKATAGFNALIVAAAHGNLEAVEYLMQAGASVKELADNSGVTPLMYAAANKHMDVVKLLLDKGGVDIDAKHDNGGTALLEAATAGAIEALKFLMEHGADFDGVDDDGVSALMGVASAGSLEGLKIVVEALKKKGTFDSHLDRLSYSGGSPVMFAAAGGHTECVKELIGLGSNINAIAKATPDYAERLAKMIEEGTVTDTENNVDGVTALHVAAQGGHLDTVNLLLENGAKPAVADDDQRTPLTLAIKGNYGEVALALVKAGADPNTVFTDEEGVEHNLLFDSILIENEEFAKVLIEKGADLYHKDEKGVTTLLQASHRGLLEVVQKLLDAHKAKGGNADWLNTSSEEGVSPIIAASSEGHPEVAKALIAAGANKDAADVDGTSALMAASARGHLEVARELLSAGAAVNVQNNDGHTALMFAFNGKNQVETLFERYSQYLKDADGEGSEEADGGTGPIIREALANHTALVDLLMKNGADANLKDKEGHTAKDFDYHPDADSEVLDKQAKIRDESKAEL</sequence>
<evidence type="ECO:0000256" key="2">
    <source>
        <dbReference type="ARBA" id="ARBA00023043"/>
    </source>
</evidence>
<dbReference type="InterPro" id="IPR036770">
    <property type="entry name" value="Ankyrin_rpt-contain_sf"/>
</dbReference>
<gene>
    <name evidence="6" type="ORF">ACOF00016_LOCUS5303</name>
    <name evidence="7" type="ORF">ACOF00016_LOCUS5304</name>
</gene>
<keyword evidence="1" id="KW-0677">Repeat</keyword>
<feature type="repeat" description="ANK" evidence="3">
    <location>
        <begin position="574"/>
        <end position="606"/>
    </location>
</feature>
<dbReference type="Pfam" id="PF00023">
    <property type="entry name" value="Ank"/>
    <property type="match status" value="1"/>
</dbReference>
<dbReference type="Gene3D" id="1.25.40.20">
    <property type="entry name" value="Ankyrin repeat-containing domain"/>
    <property type="match status" value="6"/>
</dbReference>
<dbReference type="SMART" id="SM00248">
    <property type="entry name" value="ANK"/>
    <property type="match status" value="17"/>
</dbReference>
<feature type="repeat" description="ANK" evidence="3">
    <location>
        <begin position="822"/>
        <end position="854"/>
    </location>
</feature>
<protein>
    <submittedName>
        <fullName evidence="6">Uncharacterized protein</fullName>
    </submittedName>
</protein>
<proteinExistence type="predicted"/>
<dbReference type="EMBL" id="HBIM01006224">
    <property type="protein sequence ID" value="CAE0407481.1"/>
    <property type="molecule type" value="Transcribed_RNA"/>
</dbReference>
<feature type="chain" id="PRO_5036191410" evidence="5">
    <location>
        <begin position="18"/>
        <end position="887"/>
    </location>
</feature>
<feature type="repeat" description="ANK" evidence="3">
    <location>
        <begin position="207"/>
        <end position="239"/>
    </location>
</feature>
<dbReference type="PANTHER" id="PTHR24166:SF48">
    <property type="entry name" value="PROTEIN VAPYRIN"/>
    <property type="match status" value="1"/>
</dbReference>
<feature type="repeat" description="ANK" evidence="3">
    <location>
        <begin position="306"/>
        <end position="338"/>
    </location>
</feature>
<dbReference type="Pfam" id="PF12796">
    <property type="entry name" value="Ank_2"/>
    <property type="match status" value="5"/>
</dbReference>
<organism evidence="6">
    <name type="scientific">Amphora coffeiformis</name>
    <dbReference type="NCBI Taxonomy" id="265554"/>
    <lineage>
        <taxon>Eukaryota</taxon>
        <taxon>Sar</taxon>
        <taxon>Stramenopiles</taxon>
        <taxon>Ochrophyta</taxon>
        <taxon>Bacillariophyta</taxon>
        <taxon>Bacillariophyceae</taxon>
        <taxon>Bacillariophycidae</taxon>
        <taxon>Thalassiophysales</taxon>
        <taxon>Catenulaceae</taxon>
        <taxon>Amphora</taxon>
    </lineage>
</organism>
<dbReference type="SUPFAM" id="SSF48403">
    <property type="entry name" value="Ankyrin repeat"/>
    <property type="match status" value="2"/>
</dbReference>
<accession>A0A6S8KN16</accession>
<evidence type="ECO:0000256" key="4">
    <source>
        <dbReference type="SAM" id="MobiDB-lite"/>
    </source>
</evidence>
<evidence type="ECO:0000256" key="5">
    <source>
        <dbReference type="SAM" id="SignalP"/>
    </source>
</evidence>
<keyword evidence="2 3" id="KW-0040">ANK repeat</keyword>
<feature type="region of interest" description="Disordered" evidence="4">
    <location>
        <begin position="857"/>
        <end position="887"/>
    </location>
</feature>
<feature type="signal peptide" evidence="5">
    <location>
        <begin position="1"/>
        <end position="17"/>
    </location>
</feature>
<dbReference type="PROSITE" id="PS50088">
    <property type="entry name" value="ANK_REPEAT"/>
    <property type="match status" value="12"/>
</dbReference>
<dbReference type="PROSITE" id="PS50297">
    <property type="entry name" value="ANK_REP_REGION"/>
    <property type="match status" value="11"/>
</dbReference>
<feature type="repeat" description="ANK" evidence="3">
    <location>
        <begin position="273"/>
        <end position="305"/>
    </location>
</feature>
<feature type="repeat" description="ANK" evidence="3">
    <location>
        <begin position="750"/>
        <end position="782"/>
    </location>
</feature>
<evidence type="ECO:0000313" key="6">
    <source>
        <dbReference type="EMBL" id="CAE0407480.1"/>
    </source>
</evidence>
<dbReference type="AlphaFoldDB" id="A0A6S8KN16"/>